<proteinExistence type="predicted"/>
<protein>
    <submittedName>
        <fullName evidence="1">Uncharacterized protein</fullName>
    </submittedName>
</protein>
<keyword evidence="2" id="KW-1185">Reference proteome</keyword>
<sequence>MEEASEQKKSVPVLPWMRSPIDVSVINECPLNCLPFLDPRLEVALQNMGITSLFPVQVGVWQETIGPGSFERDLCINSPTGSGKTLAYALPIVQMLSTRAVRCLRALVVLPTHDLALQVKEVFSAIAPAVGLSVGLAVGQSSIADEISELIKRPKPEAGICYDPEAPSLHLQSSVDILVATPGRLMDHINSTKGFTLEHLSYLVVDETDRLLREAYQSWLPTVLQLTRSSDGNLRSLFPHSSTFLPSTFGSLKTIRRSGVERGFKGKAYPRLVKMVLSATLTQDPSKLSQLDLHHPLLLTTGQRRYRLPERLESFQLICESKLKPLYLVALLQTLQGEKCIVFTSSVESTHGLCTLLNFFGDLQIKIKEYSGLQRQSVRSKALRAFRVGDIQVLVSSDAMTRGMDVEGVKNVINYDIPAYIKTYIHRAGRTARAGQAGRCFTLLRKDEVKRFKKMLQKAENNSCLVYSVPSDSIELLRSAYTSALEKLKESVESESYKKLLSRIQFCIRGLRTYSLSCGFWMVTSDSSFMQVICSQQSERGVFGISSPSGFFMILRDQRACLISNKTVKDTCHEDHRLWYTRGCPSKYGWLALIGLALYIIFFSPGMGTVPWIVNSEIYPLRFRGVCGGIAATANWISNLIVAQSFLSLTQAIGTSWTFLIFGVISVVALFFVLIFVPETKGLPIEEIEKMLEMRVLQLKFWKKRSDSELMNQKKNQNA</sequence>
<evidence type="ECO:0000313" key="2">
    <source>
        <dbReference type="Proteomes" id="UP000828048"/>
    </source>
</evidence>
<gene>
    <name evidence="1" type="ORF">Vadar_008723</name>
</gene>
<comment type="caution">
    <text evidence="1">The sequence shown here is derived from an EMBL/GenBank/DDBJ whole genome shotgun (WGS) entry which is preliminary data.</text>
</comment>
<dbReference type="Proteomes" id="UP000828048">
    <property type="component" value="Chromosome 6"/>
</dbReference>
<name>A0ACB7X8H7_9ERIC</name>
<reference evidence="1 2" key="1">
    <citation type="journal article" date="2021" name="Hortic Res">
        <title>High-quality reference genome and annotation aids understanding of berry development for evergreen blueberry (Vaccinium darrowii).</title>
        <authorList>
            <person name="Yu J."/>
            <person name="Hulse-Kemp A.M."/>
            <person name="Babiker E."/>
            <person name="Staton M."/>
        </authorList>
    </citation>
    <scope>NUCLEOTIDE SEQUENCE [LARGE SCALE GENOMIC DNA]</scope>
    <source>
        <strain evidence="2">cv. NJ 8807/NJ 8810</strain>
        <tissue evidence="1">Young leaf</tissue>
    </source>
</reference>
<dbReference type="EMBL" id="CM037156">
    <property type="protein sequence ID" value="KAH7837036.1"/>
    <property type="molecule type" value="Genomic_DNA"/>
</dbReference>
<organism evidence="1 2">
    <name type="scientific">Vaccinium darrowii</name>
    <dbReference type="NCBI Taxonomy" id="229202"/>
    <lineage>
        <taxon>Eukaryota</taxon>
        <taxon>Viridiplantae</taxon>
        <taxon>Streptophyta</taxon>
        <taxon>Embryophyta</taxon>
        <taxon>Tracheophyta</taxon>
        <taxon>Spermatophyta</taxon>
        <taxon>Magnoliopsida</taxon>
        <taxon>eudicotyledons</taxon>
        <taxon>Gunneridae</taxon>
        <taxon>Pentapetalae</taxon>
        <taxon>asterids</taxon>
        <taxon>Ericales</taxon>
        <taxon>Ericaceae</taxon>
        <taxon>Vaccinioideae</taxon>
        <taxon>Vaccinieae</taxon>
        <taxon>Vaccinium</taxon>
    </lineage>
</organism>
<accession>A0ACB7X8H7</accession>
<evidence type="ECO:0000313" key="1">
    <source>
        <dbReference type="EMBL" id="KAH7837036.1"/>
    </source>
</evidence>